<organism evidence="1 2">
    <name type="scientific">Anaerotruncus colihominis</name>
    <dbReference type="NCBI Taxonomy" id="169435"/>
    <lineage>
        <taxon>Bacteria</taxon>
        <taxon>Bacillati</taxon>
        <taxon>Bacillota</taxon>
        <taxon>Clostridia</taxon>
        <taxon>Eubacteriales</taxon>
        <taxon>Oscillospiraceae</taxon>
        <taxon>Anaerotruncus</taxon>
    </lineage>
</organism>
<name>A0A3E3IHS2_9FIRM</name>
<evidence type="ECO:0000313" key="2">
    <source>
        <dbReference type="Proteomes" id="UP000260828"/>
    </source>
</evidence>
<dbReference type="Proteomes" id="UP000260828">
    <property type="component" value="Unassembled WGS sequence"/>
</dbReference>
<proteinExistence type="predicted"/>
<sequence length="334" mass="36955">MGKKIFEVEISNDGPRGYETATELELPATWAEFHDALEKARITDGSCCGIEATEIHHKEISEADLGKVKNLYELNLFAQRLSMLEEDQACGFEGLLQMERDSRTSPIPLQRLIDLTFHTDSCLIAPNVHNISDLGAYLIHNGMLSDAAASLLAESDEGSEFQNELLALLGKRHMEENAGVFTSYGYVEPDGGEWEEAYAPGKMAYFTRSGAPVALEVGKAEDHGSGLSAVLNLPACEAAVNQAFNTIDIFCKEYFVQCVDCLIPAAREWINDAVQEADGIKAANEFARQLAQKERVWDAAEFTGVLKEEPLPDWAREKLERLQSHETQPPQLSM</sequence>
<dbReference type="GeneID" id="72463683"/>
<accession>A0A3E3IHS2</accession>
<dbReference type="EMBL" id="QVME01000007">
    <property type="protein sequence ID" value="RGE66638.1"/>
    <property type="molecule type" value="Genomic_DNA"/>
</dbReference>
<evidence type="ECO:0000313" key="1">
    <source>
        <dbReference type="EMBL" id="RGE66638.1"/>
    </source>
</evidence>
<dbReference type="RefSeq" id="WP_006873207.1">
    <property type="nucleotide sequence ID" value="NZ_CP094682.1"/>
</dbReference>
<dbReference type="AlphaFoldDB" id="A0A3E3IHS2"/>
<gene>
    <name evidence="1" type="ORF">DXC40_12745</name>
</gene>
<reference evidence="1 2" key="1">
    <citation type="submission" date="2018-08" db="EMBL/GenBank/DDBJ databases">
        <title>A genome reference for cultivated species of the human gut microbiota.</title>
        <authorList>
            <person name="Zou Y."/>
            <person name="Xue W."/>
            <person name="Luo G."/>
        </authorList>
    </citation>
    <scope>NUCLEOTIDE SEQUENCE [LARGE SCALE GENOMIC DNA]</scope>
    <source>
        <strain evidence="1 2">TF05-12AC</strain>
    </source>
</reference>
<protein>
    <recommendedName>
        <fullName evidence="3">Antirestriction protein (ArdA)</fullName>
    </recommendedName>
</protein>
<evidence type="ECO:0008006" key="3">
    <source>
        <dbReference type="Google" id="ProtNLM"/>
    </source>
</evidence>
<comment type="caution">
    <text evidence="1">The sequence shown here is derived from an EMBL/GenBank/DDBJ whole genome shotgun (WGS) entry which is preliminary data.</text>
</comment>